<accession>A0A2N9AL06</accession>
<reference evidence="10" key="1">
    <citation type="submission" date="2017-10" db="EMBL/GenBank/DDBJ databases">
        <authorList>
            <person name="Regsiter A."/>
            <person name="William W."/>
        </authorList>
    </citation>
    <scope>NUCLEOTIDE SEQUENCE [LARGE SCALE GENOMIC DNA]</scope>
</reference>
<evidence type="ECO:0000256" key="2">
    <source>
        <dbReference type="ARBA" id="ARBA00008335"/>
    </source>
</evidence>
<name>A0A2N9AL06_METEX</name>
<feature type="transmembrane region" description="Helical" evidence="8">
    <location>
        <begin position="305"/>
        <end position="326"/>
    </location>
</feature>
<feature type="transmembrane region" description="Helical" evidence="8">
    <location>
        <begin position="123"/>
        <end position="142"/>
    </location>
</feature>
<keyword evidence="4 8" id="KW-0812">Transmembrane</keyword>
<proteinExistence type="inferred from homology"/>
<evidence type="ECO:0000256" key="7">
    <source>
        <dbReference type="SAM" id="MobiDB-lite"/>
    </source>
</evidence>
<dbReference type="Proteomes" id="UP000233769">
    <property type="component" value="Chromosome tk0001"/>
</dbReference>
<dbReference type="AlphaFoldDB" id="A0A2N9AL06"/>
<evidence type="ECO:0000313" key="10">
    <source>
        <dbReference type="Proteomes" id="UP000233769"/>
    </source>
</evidence>
<feature type="region of interest" description="Disordered" evidence="7">
    <location>
        <begin position="470"/>
        <end position="735"/>
    </location>
</feature>
<evidence type="ECO:0000256" key="8">
    <source>
        <dbReference type="SAM" id="Phobius"/>
    </source>
</evidence>
<feature type="transmembrane region" description="Helical" evidence="8">
    <location>
        <begin position="91"/>
        <end position="117"/>
    </location>
</feature>
<feature type="compositionally biased region" description="Basic and acidic residues" evidence="7">
    <location>
        <begin position="595"/>
        <end position="612"/>
    </location>
</feature>
<feature type="compositionally biased region" description="Basic and acidic residues" evidence="7">
    <location>
        <begin position="679"/>
        <end position="694"/>
    </location>
</feature>
<dbReference type="Pfam" id="PF07690">
    <property type="entry name" value="MFS_1"/>
    <property type="match status" value="1"/>
</dbReference>
<evidence type="ECO:0000256" key="6">
    <source>
        <dbReference type="ARBA" id="ARBA00023136"/>
    </source>
</evidence>
<evidence type="ECO:0008006" key="11">
    <source>
        <dbReference type="Google" id="ProtNLM"/>
    </source>
</evidence>
<evidence type="ECO:0000256" key="4">
    <source>
        <dbReference type="ARBA" id="ARBA00022692"/>
    </source>
</evidence>
<dbReference type="SUPFAM" id="SSF103473">
    <property type="entry name" value="MFS general substrate transporter"/>
    <property type="match status" value="1"/>
</dbReference>
<comment type="subcellular location">
    <subcellularLocation>
        <location evidence="1">Membrane</location>
        <topology evidence="1">Multi-pass membrane protein</topology>
    </subcellularLocation>
</comment>
<sequence length="735" mass="79600">MRGTRKGCDGGCGPQVRHVFCGDRDQRCASVRAPGSARRPRSMQPCPTGGGSREFYAMADAANSKTLPKDTPLKAQPRKLRLRDITEDKRVAQMLALGFSSGLPLLLVLGTFTLRLADSGIDIKTIGLFSYVALPYSLKFLWAPSIDRVDVPFLAPRLGRKRAWMIVTQIATALALVLMAFADPKDHLALIGLGAFLVAFCAATQDVVIDGWRIEAAGTDLQGIMAATSNLGYRFGLILAGAGALYVAAYGGWTLAYLCMAALMGVGLTAALLATPYDRPREAATGKRDLPAAVRRAVLEPLTELYARMGKALFAVLALVALYRMPDFVSGVMANPLYITLGYGKAEIATIVKLFGIWVGIAGGLCGRLVDRPARHVPDPGDRRLHRRRLAPVAGVAGARRAGAMAARHRGLDREPVRLLRRHRADRLHVEPDHAGLCGHAIRPVLLTLRPAGQAGRWYLRLRGGGLRLPGLLRDDRGGRHPRRRPVLCRGTHPAAHGARGKPGRGHARGRAGGGTQPAPSVLPQPKRAPRSRPKSRGRRRERPCRCWRNPAGSDRPAGRKVLVGGGPRRPAARGDRIGEAGACLPALGGRGRAPRHDRPRAAGAHHRDGGQRHGRRDAHGPSGRAGDPAGQGREARRHRAGAHRNRGWRAPEPPARVERNPPQGARRGDRCGRRRARPRDAGGRAAGLHDAHAALHRRDRQGRGRGSERSRKRARLCAGLRARRTGRRRNDGRR</sequence>
<dbReference type="InterPro" id="IPR011701">
    <property type="entry name" value="MFS"/>
</dbReference>
<dbReference type="EMBL" id="LT962688">
    <property type="protein sequence ID" value="SOR28034.1"/>
    <property type="molecule type" value="Genomic_DNA"/>
</dbReference>
<evidence type="ECO:0000313" key="9">
    <source>
        <dbReference type="EMBL" id="SOR28034.1"/>
    </source>
</evidence>
<keyword evidence="5 8" id="KW-1133">Transmembrane helix</keyword>
<dbReference type="Gene3D" id="1.20.1250.20">
    <property type="entry name" value="MFS general substrate transporter like domains"/>
    <property type="match status" value="1"/>
</dbReference>
<keyword evidence="6 8" id="KW-0472">Membrane</keyword>
<comment type="similarity">
    <text evidence="2">Belongs to the major facilitator superfamily.</text>
</comment>
<protein>
    <recommendedName>
        <fullName evidence="11">Major facilitator superfamily MFS_1</fullName>
    </recommendedName>
</protein>
<feature type="compositionally biased region" description="Basic residues" evidence="7">
    <location>
        <begin position="636"/>
        <end position="648"/>
    </location>
</feature>
<dbReference type="GO" id="GO:0022857">
    <property type="term" value="F:transmembrane transporter activity"/>
    <property type="evidence" value="ECO:0007669"/>
    <property type="project" value="InterPro"/>
</dbReference>
<evidence type="ECO:0000256" key="5">
    <source>
        <dbReference type="ARBA" id="ARBA00022989"/>
    </source>
</evidence>
<feature type="compositionally biased region" description="Basic residues" evidence="7">
    <location>
        <begin position="711"/>
        <end position="735"/>
    </location>
</feature>
<feature type="transmembrane region" description="Helical" evidence="8">
    <location>
        <begin position="231"/>
        <end position="249"/>
    </location>
</feature>
<feature type="compositionally biased region" description="Basic residues" evidence="7">
    <location>
        <begin position="528"/>
        <end position="543"/>
    </location>
</feature>
<dbReference type="InterPro" id="IPR004752">
    <property type="entry name" value="AmpG_permease/AT-1"/>
</dbReference>
<feature type="transmembrane region" description="Helical" evidence="8">
    <location>
        <begin position="188"/>
        <end position="210"/>
    </location>
</feature>
<organism evidence="9 10">
    <name type="scientific">Methylorubrum extorquens</name>
    <name type="common">Methylobacterium dichloromethanicum</name>
    <name type="synonym">Methylobacterium extorquens</name>
    <dbReference type="NCBI Taxonomy" id="408"/>
    <lineage>
        <taxon>Bacteria</taxon>
        <taxon>Pseudomonadati</taxon>
        <taxon>Pseudomonadota</taxon>
        <taxon>Alphaproteobacteria</taxon>
        <taxon>Hyphomicrobiales</taxon>
        <taxon>Methylobacteriaceae</taxon>
        <taxon>Methylorubrum</taxon>
    </lineage>
</organism>
<dbReference type="GO" id="GO:0016020">
    <property type="term" value="C:membrane"/>
    <property type="evidence" value="ECO:0007669"/>
    <property type="project" value="UniProtKB-SubCell"/>
</dbReference>
<feature type="transmembrane region" description="Helical" evidence="8">
    <location>
        <begin position="255"/>
        <end position="274"/>
    </location>
</feature>
<gene>
    <name evidence="9" type="ORF">TK0001_1432</name>
</gene>
<feature type="transmembrane region" description="Helical" evidence="8">
    <location>
        <begin position="163"/>
        <end position="182"/>
    </location>
</feature>
<evidence type="ECO:0000256" key="1">
    <source>
        <dbReference type="ARBA" id="ARBA00004141"/>
    </source>
</evidence>
<dbReference type="InterPro" id="IPR036259">
    <property type="entry name" value="MFS_trans_sf"/>
</dbReference>
<dbReference type="PANTHER" id="PTHR12778">
    <property type="entry name" value="SOLUTE CARRIER FAMILY 33 ACETYL-COA TRANSPORTER -RELATED"/>
    <property type="match status" value="1"/>
</dbReference>
<dbReference type="PANTHER" id="PTHR12778:SF10">
    <property type="entry name" value="MAJOR FACILITATOR SUPERFAMILY DOMAIN-CONTAINING PROTEIN 3"/>
    <property type="match status" value="1"/>
</dbReference>
<feature type="compositionally biased region" description="Basic residues" evidence="7">
    <location>
        <begin position="499"/>
        <end position="510"/>
    </location>
</feature>
<keyword evidence="3" id="KW-0813">Transport</keyword>
<evidence type="ECO:0000256" key="3">
    <source>
        <dbReference type="ARBA" id="ARBA00022448"/>
    </source>
</evidence>